<keyword evidence="6" id="KW-0472">Membrane</keyword>
<protein>
    <submittedName>
        <fullName evidence="7">Uncharacterized protein</fullName>
    </submittedName>
</protein>
<reference evidence="7" key="1">
    <citation type="submission" date="2021-01" db="EMBL/GenBank/DDBJ databases">
        <authorList>
            <person name="Corre E."/>
            <person name="Pelletier E."/>
            <person name="Niang G."/>
            <person name="Scheremetjew M."/>
            <person name="Finn R."/>
            <person name="Kale V."/>
            <person name="Holt S."/>
            <person name="Cochrane G."/>
            <person name="Meng A."/>
            <person name="Brown T."/>
            <person name="Cohen L."/>
        </authorList>
    </citation>
    <scope>NUCLEOTIDE SEQUENCE</scope>
    <source>
        <strain evidence="7">CCMP 410</strain>
    </source>
</reference>
<keyword evidence="2" id="KW-0677">Repeat</keyword>
<evidence type="ECO:0000256" key="6">
    <source>
        <dbReference type="SAM" id="Phobius"/>
    </source>
</evidence>
<dbReference type="InterPro" id="IPR011043">
    <property type="entry name" value="Gal_Oxase/kelch_b-propeller"/>
</dbReference>
<proteinExistence type="predicted"/>
<organism evidence="7">
    <name type="scientific">Grammatophora oceanica</name>
    <dbReference type="NCBI Taxonomy" id="210454"/>
    <lineage>
        <taxon>Eukaryota</taxon>
        <taxon>Sar</taxon>
        <taxon>Stramenopiles</taxon>
        <taxon>Ochrophyta</taxon>
        <taxon>Bacillariophyta</taxon>
        <taxon>Fragilariophyceae</taxon>
        <taxon>Fragilariophycidae</taxon>
        <taxon>Rhabdonematales</taxon>
        <taxon>Grammatophoraceae</taxon>
        <taxon>Grammatophora</taxon>
    </lineage>
</organism>
<keyword evidence="6" id="KW-1133">Transmembrane helix</keyword>
<dbReference type="InterPro" id="IPR013517">
    <property type="entry name" value="FG-GAP"/>
</dbReference>
<feature type="transmembrane region" description="Helical" evidence="6">
    <location>
        <begin position="122"/>
        <end position="144"/>
    </location>
</feature>
<accession>A0A7S1YHH9</accession>
<dbReference type="AlphaFoldDB" id="A0A7S1YHH9"/>
<evidence type="ECO:0000256" key="1">
    <source>
        <dbReference type="ARBA" id="ARBA00022729"/>
    </source>
</evidence>
<dbReference type="PROSITE" id="PS51470">
    <property type="entry name" value="FG_GAP"/>
    <property type="match status" value="2"/>
</dbReference>
<feature type="repeat" description="FG-GAP" evidence="4">
    <location>
        <begin position="342"/>
        <end position="401"/>
    </location>
</feature>
<evidence type="ECO:0000256" key="3">
    <source>
        <dbReference type="ARBA" id="ARBA00023180"/>
    </source>
</evidence>
<feature type="region of interest" description="Disordered" evidence="5">
    <location>
        <begin position="148"/>
        <end position="168"/>
    </location>
</feature>
<feature type="repeat" description="FG-GAP" evidence="4">
    <location>
        <begin position="290"/>
        <end position="340"/>
    </location>
</feature>
<evidence type="ECO:0000313" key="7">
    <source>
        <dbReference type="EMBL" id="CAD9300472.1"/>
    </source>
</evidence>
<dbReference type="Pfam" id="PF14312">
    <property type="entry name" value="FG-GAP_2"/>
    <property type="match status" value="1"/>
</dbReference>
<keyword evidence="6" id="KW-0812">Transmembrane</keyword>
<keyword evidence="3" id="KW-0325">Glycoprotein</keyword>
<sequence length="603" mass="65279">MSSSHLPIKHPSLRPRIFDPFSRGDGGSTYIEDAPGAVAMCGPAARRTEDPPMLRDDGDDTFSPCDVEVERNLIVDTLDCPDVETQATLRENNEHEGWEDYDLHQSKKGLESKAEGYRRNCILGLVVVVSILGILAVVVALVLAGDQRTHNTQPSPSSPSNSIPTQNQSAPEDWMLVAEIVGSVDSFGFDVDFNEDGSLLAVAAPRAHNGRGQAQVFRRKQMQLPSSTTTRESEEWWRVGDPIIGKAEGDKASFGMDLSSDGSHLVVGYPGNEHGFVRVFRLDDENKWQQQGQTLAGPSLMSQFGSSVSISHDGAFLVVGAPFAGDQEHGMVQAYNWLPGSNWTEYGDAWYGDSAGDRFGSSVAMKDDGDVIVVGAPGDDTRWKDGGRVFFASFDSSSSSECSPSGCWRDVIGPDKPVTGDSGGNRLGQRLSMDPSSNRFVTSSVYEQRIISEHEHNRVGEGRIRLITVDQVGDSLKANDVGLYGVFGTKEREGFGYNVALDEGEGILFAATSLNNGTQTGVARVYDYGEDGRYLQQGSDIEALPLGAGVWEATDSKKHTGPSIAMVNPRVAIGYQSVVVGHEKEEVAGVVRVFDFRSEANLR</sequence>
<dbReference type="PANTHER" id="PTHR36220">
    <property type="entry name" value="UNNAMED PRODUCT"/>
    <property type="match status" value="1"/>
</dbReference>
<keyword evidence="1" id="KW-0732">Signal</keyword>
<name>A0A7S1YHH9_9STRA</name>
<dbReference type="PANTHER" id="PTHR36220:SF1">
    <property type="entry name" value="GAMMA TUBULIN COMPLEX COMPONENT C-TERMINAL DOMAIN-CONTAINING PROTEIN"/>
    <property type="match status" value="1"/>
</dbReference>
<dbReference type="InterPro" id="IPR013519">
    <property type="entry name" value="Int_alpha_beta-p"/>
</dbReference>
<dbReference type="InterPro" id="IPR028994">
    <property type="entry name" value="Integrin_alpha_N"/>
</dbReference>
<evidence type="ECO:0000256" key="2">
    <source>
        <dbReference type="ARBA" id="ARBA00022737"/>
    </source>
</evidence>
<dbReference type="EMBL" id="HBGK01041056">
    <property type="protein sequence ID" value="CAD9300472.1"/>
    <property type="molecule type" value="Transcribed_RNA"/>
</dbReference>
<dbReference type="SUPFAM" id="SSF50965">
    <property type="entry name" value="Galactose oxidase, central domain"/>
    <property type="match status" value="1"/>
</dbReference>
<dbReference type="Gene3D" id="2.130.10.130">
    <property type="entry name" value="Integrin alpha, N-terminal"/>
    <property type="match status" value="1"/>
</dbReference>
<evidence type="ECO:0000256" key="5">
    <source>
        <dbReference type="SAM" id="MobiDB-lite"/>
    </source>
</evidence>
<gene>
    <name evidence="7" type="ORF">GOCE00092_LOCUS21433</name>
</gene>
<evidence type="ECO:0000256" key="4">
    <source>
        <dbReference type="PROSITE-ProRule" id="PRU00803"/>
    </source>
</evidence>